<feature type="domain" description="Acb2/Tad1 hairpin" evidence="2">
    <location>
        <begin position="58"/>
        <end position="120"/>
    </location>
</feature>
<reference evidence="3" key="1">
    <citation type="journal article" date="2021" name="Proc. Natl. Acad. Sci. U.S.A.">
        <title>A Catalog of Tens of Thousands of Viruses from Human Metagenomes Reveals Hidden Associations with Chronic Diseases.</title>
        <authorList>
            <person name="Tisza M.J."/>
            <person name="Buck C.B."/>
        </authorList>
    </citation>
    <scope>NUCLEOTIDE SEQUENCE</scope>
    <source>
        <strain evidence="3">CtUYJ6</strain>
    </source>
</reference>
<dbReference type="EMBL" id="BK032567">
    <property type="protein sequence ID" value="DAF48374.1"/>
    <property type="molecule type" value="Genomic_DNA"/>
</dbReference>
<dbReference type="GO" id="GO:0000166">
    <property type="term" value="F:nucleotide binding"/>
    <property type="evidence" value="ECO:0007669"/>
    <property type="project" value="UniProtKB-KW"/>
</dbReference>
<dbReference type="Pfam" id="PF24729">
    <property type="entry name" value="Acb2_Tad1_hairpin"/>
    <property type="match status" value="1"/>
</dbReference>
<evidence type="ECO:0000259" key="2">
    <source>
        <dbReference type="Pfam" id="PF24729"/>
    </source>
</evidence>
<accession>A0A8S5SBQ9</accession>
<organism evidence="3">
    <name type="scientific">Podoviridae sp. ctUYJ6</name>
    <dbReference type="NCBI Taxonomy" id="2827737"/>
    <lineage>
        <taxon>Viruses</taxon>
        <taxon>Duplodnaviria</taxon>
        <taxon>Heunggongvirae</taxon>
        <taxon>Uroviricota</taxon>
        <taxon>Caudoviricetes</taxon>
    </lineage>
</organism>
<protein>
    <recommendedName>
        <fullName evidence="2">Acb2/Tad1 hairpin domain-containing protein</fullName>
    </recommendedName>
</protein>
<evidence type="ECO:0000256" key="1">
    <source>
        <dbReference type="ARBA" id="ARBA00022741"/>
    </source>
</evidence>
<keyword evidence="1" id="KW-0547">Nucleotide-binding</keyword>
<dbReference type="InterPro" id="IPR056098">
    <property type="entry name" value="Acb2/Tad1_hairpin"/>
</dbReference>
<name>A0A8S5SBQ9_9CAUD</name>
<evidence type="ECO:0000313" key="3">
    <source>
        <dbReference type="EMBL" id="DAF48374.1"/>
    </source>
</evidence>
<sequence>MRKLSTIQKKEKLNEVFAVDEQGPGGANHLYMVCKAEEARLDDDASSISVDPNAVMCTIQLQCGPRKEDKSTHGVIDSDLLEIVRDRLKSFQAGPYASRENACALTHIEEALMWMNRRVEDRIERQVLGTYNK</sequence>
<proteinExistence type="predicted"/>